<reference evidence="1" key="1">
    <citation type="journal article" date="2021" name="Proc. Natl. Acad. Sci. U.S.A.">
        <title>A Catalog of Tens of Thousands of Viruses from Human Metagenomes Reveals Hidden Associations with Chronic Diseases.</title>
        <authorList>
            <person name="Tisza M.J."/>
            <person name="Buck C.B."/>
        </authorList>
    </citation>
    <scope>NUCLEOTIDE SEQUENCE</scope>
    <source>
        <strain evidence="1">CtuoI59</strain>
    </source>
</reference>
<dbReference type="EMBL" id="BK033130">
    <property type="protein sequence ID" value="DAE46909.1"/>
    <property type="molecule type" value="Genomic_DNA"/>
</dbReference>
<protein>
    <submittedName>
        <fullName evidence="1">Major capsid protein</fullName>
    </submittedName>
</protein>
<name>A0A8S5RQZ1_9CAUD</name>
<organism evidence="1">
    <name type="scientific">Ackermannviridae sp</name>
    <dbReference type="NCBI Taxonomy" id="2831612"/>
    <lineage>
        <taxon>Viruses</taxon>
        <taxon>Duplodnaviria</taxon>
        <taxon>Heunggongvirae</taxon>
        <taxon>Uroviricota</taxon>
        <taxon>Caudoviricetes</taxon>
        <taxon>Pantevenvirales</taxon>
        <taxon>Ackermannviridae</taxon>
    </lineage>
</organism>
<evidence type="ECO:0000313" key="1">
    <source>
        <dbReference type="EMBL" id="DAE46909.1"/>
    </source>
</evidence>
<sequence>MGLIYEKSGGHVDTTWNEWAHISRMNMQDADNEKSDDDALVKSMYLVKTSKRFGEKTFGMSSFGSFMYTKEGGNAQADTLQEVNVKLITHSPFMKEFVITAEVREDGVIDPVATGSKNYVRSYKRTRAEFATAALCGEGTTFDYGGHTGFDRTTADSKALFAKDHTGLTGVAAQSNVFTNAFGDDDVMLDRLANIGFNFMNASGQKMGYVFDTLIVPGNCWRLIRLAKKIINSDQQVNNDFNDTNVNKGIWKLVVNPHWIAAEGTEPYIIMSSKANKDLNGSLFYDRIPLTIKQDVDVHSHNLITSGRCRFSAGFGDWRHVIMGGATAGTALT</sequence>
<proteinExistence type="predicted"/>
<accession>A0A8S5RQZ1</accession>